<dbReference type="OrthoDB" id="5431474at2759"/>
<dbReference type="eggNOG" id="ENOG502TAXB">
    <property type="taxonomic scope" value="Eukaryota"/>
</dbReference>
<feature type="region of interest" description="Disordered" evidence="2">
    <location>
        <begin position="1"/>
        <end position="50"/>
    </location>
</feature>
<organism evidence="3 4">
    <name type="scientific">Exserohilum turcicum (strain 28A)</name>
    <name type="common">Northern leaf blight fungus</name>
    <name type="synonym">Setosphaeria turcica</name>
    <dbReference type="NCBI Taxonomy" id="671987"/>
    <lineage>
        <taxon>Eukaryota</taxon>
        <taxon>Fungi</taxon>
        <taxon>Dikarya</taxon>
        <taxon>Ascomycota</taxon>
        <taxon>Pezizomycotina</taxon>
        <taxon>Dothideomycetes</taxon>
        <taxon>Pleosporomycetidae</taxon>
        <taxon>Pleosporales</taxon>
        <taxon>Pleosporineae</taxon>
        <taxon>Pleosporaceae</taxon>
        <taxon>Exserohilum</taxon>
    </lineage>
</organism>
<feature type="region of interest" description="Disordered" evidence="2">
    <location>
        <begin position="185"/>
        <end position="213"/>
    </location>
</feature>
<feature type="region of interest" description="Disordered" evidence="2">
    <location>
        <begin position="935"/>
        <end position="996"/>
    </location>
</feature>
<feature type="compositionally biased region" description="Polar residues" evidence="2">
    <location>
        <begin position="834"/>
        <end position="843"/>
    </location>
</feature>
<feature type="coiled-coil region" evidence="1">
    <location>
        <begin position="586"/>
        <end position="627"/>
    </location>
</feature>
<feature type="compositionally biased region" description="Basic and acidic residues" evidence="2">
    <location>
        <begin position="878"/>
        <end position="887"/>
    </location>
</feature>
<dbReference type="HOGENOM" id="CLU_274963_0_0_1"/>
<evidence type="ECO:0000313" key="4">
    <source>
        <dbReference type="Proteomes" id="UP000016935"/>
    </source>
</evidence>
<reference evidence="3 4" key="1">
    <citation type="journal article" date="2012" name="PLoS Pathog.">
        <title>Diverse lifestyles and strategies of plant pathogenesis encoded in the genomes of eighteen Dothideomycetes fungi.</title>
        <authorList>
            <person name="Ohm R.A."/>
            <person name="Feau N."/>
            <person name="Henrissat B."/>
            <person name="Schoch C.L."/>
            <person name="Horwitz B.A."/>
            <person name="Barry K.W."/>
            <person name="Condon B.J."/>
            <person name="Copeland A.C."/>
            <person name="Dhillon B."/>
            <person name="Glaser F."/>
            <person name="Hesse C.N."/>
            <person name="Kosti I."/>
            <person name="LaButti K."/>
            <person name="Lindquist E.A."/>
            <person name="Lucas S."/>
            <person name="Salamov A.A."/>
            <person name="Bradshaw R.E."/>
            <person name="Ciuffetti L."/>
            <person name="Hamelin R.C."/>
            <person name="Kema G.H.J."/>
            <person name="Lawrence C."/>
            <person name="Scott J.A."/>
            <person name="Spatafora J.W."/>
            <person name="Turgeon B.G."/>
            <person name="de Wit P.J.G.M."/>
            <person name="Zhong S."/>
            <person name="Goodwin S.B."/>
            <person name="Grigoriev I.V."/>
        </authorList>
    </citation>
    <scope>NUCLEOTIDE SEQUENCE [LARGE SCALE GENOMIC DNA]</scope>
    <source>
        <strain evidence="4">28A</strain>
    </source>
</reference>
<evidence type="ECO:0000256" key="2">
    <source>
        <dbReference type="SAM" id="MobiDB-lite"/>
    </source>
</evidence>
<keyword evidence="1" id="KW-0175">Coiled coil</keyword>
<feature type="compositionally biased region" description="Polar residues" evidence="2">
    <location>
        <begin position="351"/>
        <end position="377"/>
    </location>
</feature>
<protein>
    <submittedName>
        <fullName evidence="3">Uncharacterized protein</fullName>
    </submittedName>
</protein>
<dbReference type="STRING" id="671987.R0KPT9"/>
<feature type="region of interest" description="Disordered" evidence="2">
    <location>
        <begin position="1068"/>
        <end position="1153"/>
    </location>
</feature>
<keyword evidence="4" id="KW-1185">Reference proteome</keyword>
<proteinExistence type="predicted"/>
<feature type="compositionally biased region" description="Polar residues" evidence="2">
    <location>
        <begin position="1111"/>
        <end position="1130"/>
    </location>
</feature>
<dbReference type="EMBL" id="KB908504">
    <property type="protein sequence ID" value="EOA89872.1"/>
    <property type="molecule type" value="Genomic_DNA"/>
</dbReference>
<dbReference type="AlphaFoldDB" id="R0KPT9"/>
<name>R0KPT9_EXST2</name>
<feature type="region of interest" description="Disordered" evidence="2">
    <location>
        <begin position="259"/>
        <end position="308"/>
    </location>
</feature>
<gene>
    <name evidence="3" type="ORF">SETTUDRAFT_26196</name>
</gene>
<feature type="region of interest" description="Disordered" evidence="2">
    <location>
        <begin position="351"/>
        <end position="393"/>
    </location>
</feature>
<feature type="compositionally biased region" description="Basic and acidic residues" evidence="2">
    <location>
        <begin position="1094"/>
        <end position="1110"/>
    </location>
</feature>
<reference evidence="3 4" key="2">
    <citation type="journal article" date="2013" name="PLoS Genet.">
        <title>Comparative genome structure, secondary metabolite, and effector coding capacity across Cochliobolus pathogens.</title>
        <authorList>
            <person name="Condon B.J."/>
            <person name="Leng Y."/>
            <person name="Wu D."/>
            <person name="Bushley K.E."/>
            <person name="Ohm R.A."/>
            <person name="Otillar R."/>
            <person name="Martin J."/>
            <person name="Schackwitz W."/>
            <person name="Grimwood J."/>
            <person name="MohdZainudin N."/>
            <person name="Xue C."/>
            <person name="Wang R."/>
            <person name="Manning V.A."/>
            <person name="Dhillon B."/>
            <person name="Tu Z.J."/>
            <person name="Steffenson B.J."/>
            <person name="Salamov A."/>
            <person name="Sun H."/>
            <person name="Lowry S."/>
            <person name="LaButti K."/>
            <person name="Han J."/>
            <person name="Copeland A."/>
            <person name="Lindquist E."/>
            <person name="Barry K."/>
            <person name="Schmutz J."/>
            <person name="Baker S.E."/>
            <person name="Ciuffetti L.M."/>
            <person name="Grigoriev I.V."/>
            <person name="Zhong S."/>
            <person name="Turgeon B.G."/>
        </authorList>
    </citation>
    <scope>NUCLEOTIDE SEQUENCE [LARGE SCALE GENOMIC DNA]</scope>
    <source>
        <strain evidence="4">28A</strain>
    </source>
</reference>
<feature type="compositionally biased region" description="Polar residues" evidence="2">
    <location>
        <begin position="1068"/>
        <end position="1093"/>
    </location>
</feature>
<feature type="region of interest" description="Disordered" evidence="2">
    <location>
        <begin position="827"/>
        <end position="846"/>
    </location>
</feature>
<dbReference type="GeneID" id="19402989"/>
<feature type="region of interest" description="Disordered" evidence="2">
    <location>
        <begin position="852"/>
        <end position="887"/>
    </location>
</feature>
<evidence type="ECO:0000256" key="1">
    <source>
        <dbReference type="SAM" id="Coils"/>
    </source>
</evidence>
<feature type="compositionally biased region" description="Polar residues" evidence="2">
    <location>
        <begin position="968"/>
        <end position="993"/>
    </location>
</feature>
<dbReference type="Proteomes" id="UP000016935">
    <property type="component" value="Unassembled WGS sequence"/>
</dbReference>
<feature type="coiled-coil region" evidence="1">
    <location>
        <begin position="441"/>
        <end position="534"/>
    </location>
</feature>
<sequence>MLSKQFLSWPKRQAGPEPPNRETPTFRAEKRRPSRLAIVQADDNYEPSPTASHYDVALASAVNNLQTAINDIQRSPASAVTTFSRASSFINKHKPLPYRPRSASIFLATELPAEVPDFIVSESQSQSLCPTPASARSSVRISRHGSHIRKKALDYGKTPPPVSNSVMTTLAHARSVPELRLQHSGVRTYPPNDTPAPPHSHLPGAQQNSSSAEHGFWTHPRVDLAESFPYVAGNDSSNKDNRSEAGQVRLDAAKDHYLAPRPIERMPSGRKAERRLDASEVPSSRYSLFTPPDNPTYELESPGHHQTRPPLQAKVASLRVAPEARANTLVRSNSLGVASLRNQVRLFRKQFASTNPQDTSSCDYRSGGSETELSRTATCEGEKKTSRSPAPADLTPFRVELTDRQPSFEYSQTNPEMDNLKRKLCTARKQETAAPNLLQELNLYIQNNAALQKQIESLMAKLNESKKNERDLRNTLGMTEMKSAEWEDKARHTDKLAESVHGLQNTIANLENRLEVANAKRLDAEEQLSNLRDQKSPFDLTVPKLQLPLDLTLSAFDSKVSTSAVISSTPDGTQTDSTLAALAMQIEQLESQARDKDAYIAELEKNNDLLQHKYELLEQEHQKAAAQSDLQYELLQDSRGRDRLIEQLRNAVIDRESTIMQNEETIQSLRKQLEYHKLLLQAEIRRHAVIELYADEGEDPLPELTALTKKEDIDSWMNKLHERLKNEQSESEVKPAVDPHEAQIQNLRQEIDFYVREIILFKLDIKGYRSDIRKLKRMTTQLRSSEVPSDVSHLRTLATPSTPEVDEEAPSHADATPSGREVEKPLGLQIPKISLNSPHNTSYEPEAGRIDSAVSTAPNTPPVSETPKLSRVSSVTGKRRDFVKDFPPRPLHTIQEVLQYHKRGMSETILEVYQHPVATDEATTLEDDTTMAKWKAMGHKGRSASTSDAPRWPPRSQNSVPHLPARSHSVSDAVSTPLSDNDTRGSATESSESSLRDSVASHASSVVSTASDYFAQSEFSSDYKPNKVSAPRISFDVALGPLQIPGLVGPAPVVLSTGCSITRNMPLSTAPQPTSQMGIGGTMASSTPVTSPVSKDKVPEDVFPPKRDSNQRTPSISQAGTSQTSVVSGQEETESTGRLSATPRPEITASDSA</sequence>
<evidence type="ECO:0000313" key="3">
    <source>
        <dbReference type="EMBL" id="EOA89872.1"/>
    </source>
</evidence>
<accession>R0KPT9</accession>
<dbReference type="RefSeq" id="XP_008022424.1">
    <property type="nucleotide sequence ID" value="XM_008024233.1"/>
</dbReference>
<feature type="region of interest" description="Disordered" evidence="2">
    <location>
        <begin position="783"/>
        <end position="822"/>
    </location>
</feature>